<keyword evidence="3" id="KW-1185">Reference proteome</keyword>
<organism evidence="2 3">
    <name type="scientific">Romboutsia ilealis</name>
    <dbReference type="NCBI Taxonomy" id="1115758"/>
    <lineage>
        <taxon>Bacteria</taxon>
        <taxon>Bacillati</taxon>
        <taxon>Bacillota</taxon>
        <taxon>Clostridia</taxon>
        <taxon>Peptostreptococcales</taxon>
        <taxon>Peptostreptococcaceae</taxon>
        <taxon>Romboutsia</taxon>
    </lineage>
</organism>
<comment type="similarity">
    <text evidence="1">Belongs to the bactofilin family.</text>
</comment>
<evidence type="ECO:0000313" key="2">
    <source>
        <dbReference type="EMBL" id="CED93452.1"/>
    </source>
</evidence>
<accession>A0A1V1HZP1</accession>
<evidence type="ECO:0000256" key="1">
    <source>
        <dbReference type="ARBA" id="ARBA00044755"/>
    </source>
</evidence>
<dbReference type="GeneID" id="82204880"/>
<protein>
    <submittedName>
        <fullName evidence="2">Polymer-forming cytoskeletal</fullName>
    </submittedName>
</protein>
<gene>
    <name evidence="2" type="ORF">CRIB_700</name>
</gene>
<dbReference type="AlphaFoldDB" id="A0A1V1HZP1"/>
<dbReference type="Proteomes" id="UP000245622">
    <property type="component" value="Chromosome 1"/>
</dbReference>
<sequence>MKKSIKISGDGFISKGEYDVVKIMGDASSIGDVYAREVKINGDAEFRGNLDFGKLNIRGNTYINGDIKVSKSKINGDFLVDGNTDIDEFVLTGNCKFSFDIRCDIINITGDIYVENNIYAKEININGLVKVKGNIECENITIKGSIQCEGTLKAQSASIYPYSESDCNEIKSSKIEILKYKRRNILNLCKEKYGRFSCKLMKGDDIKLENTDVEYIEYTKNLNISEDCKIEKSLKII</sequence>
<dbReference type="RefSeq" id="WP_180703165.1">
    <property type="nucleotide sequence ID" value="NZ_CAJUCR010000001.1"/>
</dbReference>
<dbReference type="InterPro" id="IPR007607">
    <property type="entry name" value="BacA/B"/>
</dbReference>
<name>A0A1V1HZP1_9FIRM</name>
<dbReference type="PANTHER" id="PTHR35024">
    <property type="entry name" value="HYPOTHETICAL CYTOSOLIC PROTEIN"/>
    <property type="match status" value="1"/>
</dbReference>
<dbReference type="EMBL" id="LN555523">
    <property type="protein sequence ID" value="CED93452.1"/>
    <property type="molecule type" value="Genomic_DNA"/>
</dbReference>
<reference evidence="2 3" key="1">
    <citation type="submission" date="2014-04" db="EMBL/GenBank/DDBJ databases">
        <authorList>
            <person name="Hornung B.V."/>
        </authorList>
    </citation>
    <scope>NUCLEOTIDE SEQUENCE [LARGE SCALE GENOMIC DNA]</scope>
    <source>
        <strain evidence="2 3">CRIB</strain>
    </source>
</reference>
<dbReference type="PANTHER" id="PTHR35024:SF4">
    <property type="entry name" value="POLYMER-FORMING CYTOSKELETAL PROTEIN"/>
    <property type="match status" value="1"/>
</dbReference>
<proteinExistence type="inferred from homology"/>
<evidence type="ECO:0000313" key="3">
    <source>
        <dbReference type="Proteomes" id="UP000245622"/>
    </source>
</evidence>
<dbReference type="KEGG" id="ril:CRIB_700"/>